<accession>A0A8J2N1Q3</accession>
<evidence type="ECO:0000259" key="6">
    <source>
        <dbReference type="PROSITE" id="PS50089"/>
    </source>
</evidence>
<dbReference type="SUPFAM" id="SSF57850">
    <property type="entry name" value="RING/U-box"/>
    <property type="match status" value="1"/>
</dbReference>
<name>A0A8J2N1Q3_9PLEO</name>
<comment type="caution">
    <text evidence="7">The sequence shown here is derived from an EMBL/GenBank/DDBJ whole genome shotgun (WGS) entry which is preliminary data.</text>
</comment>
<dbReference type="Pfam" id="PF13639">
    <property type="entry name" value="zf-RING_2"/>
    <property type="match status" value="1"/>
</dbReference>
<dbReference type="GO" id="GO:0008270">
    <property type="term" value="F:zinc ion binding"/>
    <property type="evidence" value="ECO:0007669"/>
    <property type="project" value="UniProtKB-KW"/>
</dbReference>
<keyword evidence="8" id="KW-1185">Reference proteome</keyword>
<keyword evidence="1" id="KW-0479">Metal-binding</keyword>
<dbReference type="Proteomes" id="UP000676310">
    <property type="component" value="Unassembled WGS sequence"/>
</dbReference>
<evidence type="ECO:0000256" key="5">
    <source>
        <dbReference type="SAM" id="MobiDB-lite"/>
    </source>
</evidence>
<protein>
    <recommendedName>
        <fullName evidence="6">RING-type domain-containing protein</fullName>
    </recommendedName>
</protein>
<dbReference type="GeneID" id="67020494"/>
<feature type="region of interest" description="Disordered" evidence="5">
    <location>
        <begin position="156"/>
        <end position="200"/>
    </location>
</feature>
<evidence type="ECO:0000256" key="2">
    <source>
        <dbReference type="ARBA" id="ARBA00022771"/>
    </source>
</evidence>
<gene>
    <name evidence="7" type="ORF">ALTATR162_LOCUS839</name>
</gene>
<evidence type="ECO:0000256" key="4">
    <source>
        <dbReference type="PROSITE-ProRule" id="PRU00175"/>
    </source>
</evidence>
<reference evidence="7" key="1">
    <citation type="submission" date="2021-05" db="EMBL/GenBank/DDBJ databases">
        <authorList>
            <person name="Stam R."/>
        </authorList>
    </citation>
    <scope>NUCLEOTIDE SEQUENCE</scope>
    <source>
        <strain evidence="7">CS162</strain>
    </source>
</reference>
<evidence type="ECO:0000256" key="3">
    <source>
        <dbReference type="ARBA" id="ARBA00022833"/>
    </source>
</evidence>
<organism evidence="7 8">
    <name type="scientific">Alternaria atra</name>
    <dbReference type="NCBI Taxonomy" id="119953"/>
    <lineage>
        <taxon>Eukaryota</taxon>
        <taxon>Fungi</taxon>
        <taxon>Dikarya</taxon>
        <taxon>Ascomycota</taxon>
        <taxon>Pezizomycotina</taxon>
        <taxon>Dothideomycetes</taxon>
        <taxon>Pleosporomycetidae</taxon>
        <taxon>Pleosporales</taxon>
        <taxon>Pleosporineae</taxon>
        <taxon>Pleosporaceae</taxon>
        <taxon>Alternaria</taxon>
        <taxon>Alternaria sect. Ulocladioides</taxon>
    </lineage>
</organism>
<dbReference type="Gene3D" id="3.30.40.10">
    <property type="entry name" value="Zinc/RING finger domain, C3HC4 (zinc finger)"/>
    <property type="match status" value="1"/>
</dbReference>
<sequence length="200" mass="22148">MTVFANKQTFNSLGLEQVRQSHAHASQDCSLCLQPLAVHPTKDGIPDSKCHTAVRIAACGHVIGEECLDAWLDVGHTCPICNRLLFEATGDPITQGDINNILHTLGPEFGEDAIMVVVARLMARQEQEHARLRQAHEIEVERIKFKETHVKNDGFALSDEDFLDSGDEGNFDEADDDEADDDEADDDEDYEAEEDGKDSI</sequence>
<dbReference type="PROSITE" id="PS50089">
    <property type="entry name" value="ZF_RING_2"/>
    <property type="match status" value="1"/>
</dbReference>
<dbReference type="InterPro" id="IPR013083">
    <property type="entry name" value="Znf_RING/FYVE/PHD"/>
</dbReference>
<evidence type="ECO:0000256" key="1">
    <source>
        <dbReference type="ARBA" id="ARBA00022723"/>
    </source>
</evidence>
<dbReference type="PANTHER" id="PTHR45969">
    <property type="entry name" value="RING ZINC FINGER PROTEIN-RELATED"/>
    <property type="match status" value="1"/>
</dbReference>
<feature type="domain" description="RING-type" evidence="6">
    <location>
        <begin position="29"/>
        <end position="82"/>
    </location>
</feature>
<dbReference type="EMBL" id="CAJRGZ010000015">
    <property type="protein sequence ID" value="CAG5141033.1"/>
    <property type="molecule type" value="Genomic_DNA"/>
</dbReference>
<evidence type="ECO:0000313" key="7">
    <source>
        <dbReference type="EMBL" id="CAG5141033.1"/>
    </source>
</evidence>
<dbReference type="AlphaFoldDB" id="A0A8J2N1Q3"/>
<feature type="compositionally biased region" description="Acidic residues" evidence="5">
    <location>
        <begin position="158"/>
        <end position="200"/>
    </location>
</feature>
<keyword evidence="2 4" id="KW-0863">Zinc-finger</keyword>
<dbReference type="InterPro" id="IPR001841">
    <property type="entry name" value="Znf_RING"/>
</dbReference>
<keyword evidence="3" id="KW-0862">Zinc</keyword>
<dbReference type="OrthoDB" id="2849579at2759"/>
<evidence type="ECO:0000313" key="8">
    <source>
        <dbReference type="Proteomes" id="UP000676310"/>
    </source>
</evidence>
<proteinExistence type="predicted"/>
<dbReference type="RefSeq" id="XP_043164368.1">
    <property type="nucleotide sequence ID" value="XM_043308433.1"/>
</dbReference>